<evidence type="ECO:0000313" key="2">
    <source>
        <dbReference type="Proteomes" id="UP000298030"/>
    </source>
</evidence>
<keyword evidence="2" id="KW-1185">Reference proteome</keyword>
<accession>A0A4Y7TSA4</accession>
<reference evidence="1 2" key="1">
    <citation type="journal article" date="2019" name="Nat. Ecol. Evol.">
        <title>Megaphylogeny resolves global patterns of mushroom evolution.</title>
        <authorList>
            <person name="Varga T."/>
            <person name="Krizsan K."/>
            <person name="Foldi C."/>
            <person name="Dima B."/>
            <person name="Sanchez-Garcia M."/>
            <person name="Sanchez-Ramirez S."/>
            <person name="Szollosi G.J."/>
            <person name="Szarkandi J.G."/>
            <person name="Papp V."/>
            <person name="Albert L."/>
            <person name="Andreopoulos W."/>
            <person name="Angelini C."/>
            <person name="Antonin V."/>
            <person name="Barry K.W."/>
            <person name="Bougher N.L."/>
            <person name="Buchanan P."/>
            <person name="Buyck B."/>
            <person name="Bense V."/>
            <person name="Catcheside P."/>
            <person name="Chovatia M."/>
            <person name="Cooper J."/>
            <person name="Damon W."/>
            <person name="Desjardin D."/>
            <person name="Finy P."/>
            <person name="Geml J."/>
            <person name="Haridas S."/>
            <person name="Hughes K."/>
            <person name="Justo A."/>
            <person name="Karasinski D."/>
            <person name="Kautmanova I."/>
            <person name="Kiss B."/>
            <person name="Kocsube S."/>
            <person name="Kotiranta H."/>
            <person name="LaButti K.M."/>
            <person name="Lechner B.E."/>
            <person name="Liimatainen K."/>
            <person name="Lipzen A."/>
            <person name="Lukacs Z."/>
            <person name="Mihaltcheva S."/>
            <person name="Morgado L.N."/>
            <person name="Niskanen T."/>
            <person name="Noordeloos M.E."/>
            <person name="Ohm R.A."/>
            <person name="Ortiz-Santana B."/>
            <person name="Ovrebo C."/>
            <person name="Racz N."/>
            <person name="Riley R."/>
            <person name="Savchenko A."/>
            <person name="Shiryaev A."/>
            <person name="Soop K."/>
            <person name="Spirin V."/>
            <person name="Szebenyi C."/>
            <person name="Tomsovsky M."/>
            <person name="Tulloss R.E."/>
            <person name="Uehling J."/>
            <person name="Grigoriev I.V."/>
            <person name="Vagvolgyi C."/>
            <person name="Papp T."/>
            <person name="Martin F.M."/>
            <person name="Miettinen O."/>
            <person name="Hibbett D.S."/>
            <person name="Nagy L.G."/>
        </authorList>
    </citation>
    <scope>NUCLEOTIDE SEQUENCE [LARGE SCALE GENOMIC DNA]</scope>
    <source>
        <strain evidence="1 2">FP101781</strain>
    </source>
</reference>
<dbReference type="EMBL" id="QPFP01000005">
    <property type="protein sequence ID" value="TEB37065.1"/>
    <property type="molecule type" value="Genomic_DNA"/>
</dbReference>
<protein>
    <submittedName>
        <fullName evidence="1">Uncharacterized protein</fullName>
    </submittedName>
</protein>
<evidence type="ECO:0000313" key="1">
    <source>
        <dbReference type="EMBL" id="TEB37065.1"/>
    </source>
</evidence>
<proteinExistence type="predicted"/>
<sequence length="206" mass="22905">MLGSELGHLDSKGRREVHHEAISQLRGSADAPRARYIFLLCNPSSWVIGERSRRTDITGERERVAISFGVKMGSLNGVCAEGTSHLSRTMGTSSSDVVILFVDLVELPLASLISSVAEELANIDGDSISIYVISDTEDHPIDSIIERIALHAVLSLIRDYVHQIDELLVQTEYLSSLRGVWRLVEWLSPSVADRTTLYYRANNIWV</sequence>
<name>A0A4Y7TSA4_COPMI</name>
<dbReference type="Proteomes" id="UP000298030">
    <property type="component" value="Unassembled WGS sequence"/>
</dbReference>
<dbReference type="AlphaFoldDB" id="A0A4Y7TSA4"/>
<organism evidence="1 2">
    <name type="scientific">Coprinellus micaceus</name>
    <name type="common">Glistening ink-cap mushroom</name>
    <name type="synonym">Coprinus micaceus</name>
    <dbReference type="NCBI Taxonomy" id="71717"/>
    <lineage>
        <taxon>Eukaryota</taxon>
        <taxon>Fungi</taxon>
        <taxon>Dikarya</taxon>
        <taxon>Basidiomycota</taxon>
        <taxon>Agaricomycotina</taxon>
        <taxon>Agaricomycetes</taxon>
        <taxon>Agaricomycetidae</taxon>
        <taxon>Agaricales</taxon>
        <taxon>Agaricineae</taxon>
        <taxon>Psathyrellaceae</taxon>
        <taxon>Coprinellus</taxon>
    </lineage>
</organism>
<gene>
    <name evidence="1" type="ORF">FA13DRAFT_1706214</name>
</gene>
<comment type="caution">
    <text evidence="1">The sequence shown here is derived from an EMBL/GenBank/DDBJ whole genome shotgun (WGS) entry which is preliminary data.</text>
</comment>